<dbReference type="AlphaFoldDB" id="A0AA38LMR5"/>
<feature type="non-terminal residue" evidence="1">
    <location>
        <position position="1"/>
    </location>
</feature>
<organism evidence="1 2">
    <name type="scientific">Taxus chinensis</name>
    <name type="common">Chinese yew</name>
    <name type="synonym">Taxus wallichiana var. chinensis</name>
    <dbReference type="NCBI Taxonomy" id="29808"/>
    <lineage>
        <taxon>Eukaryota</taxon>
        <taxon>Viridiplantae</taxon>
        <taxon>Streptophyta</taxon>
        <taxon>Embryophyta</taxon>
        <taxon>Tracheophyta</taxon>
        <taxon>Spermatophyta</taxon>
        <taxon>Pinopsida</taxon>
        <taxon>Pinidae</taxon>
        <taxon>Conifers II</taxon>
        <taxon>Cupressales</taxon>
        <taxon>Taxaceae</taxon>
        <taxon>Taxus</taxon>
    </lineage>
</organism>
<evidence type="ECO:0000313" key="2">
    <source>
        <dbReference type="Proteomes" id="UP000824469"/>
    </source>
</evidence>
<name>A0AA38LMR5_TAXCH</name>
<accession>A0AA38LMR5</accession>
<gene>
    <name evidence="1" type="ORF">KI387_000133</name>
</gene>
<dbReference type="Proteomes" id="UP000824469">
    <property type="component" value="Unassembled WGS sequence"/>
</dbReference>
<protein>
    <submittedName>
        <fullName evidence="1">Uncharacterized protein</fullName>
    </submittedName>
</protein>
<keyword evidence="2" id="KW-1185">Reference proteome</keyword>
<dbReference type="EMBL" id="JAHRHJ020000001">
    <property type="protein sequence ID" value="KAH9328025.1"/>
    <property type="molecule type" value="Genomic_DNA"/>
</dbReference>
<proteinExistence type="predicted"/>
<reference evidence="1 2" key="1">
    <citation type="journal article" date="2021" name="Nat. Plants">
        <title>The Taxus genome provides insights into paclitaxel biosynthesis.</title>
        <authorList>
            <person name="Xiong X."/>
            <person name="Gou J."/>
            <person name="Liao Q."/>
            <person name="Li Y."/>
            <person name="Zhou Q."/>
            <person name="Bi G."/>
            <person name="Li C."/>
            <person name="Du R."/>
            <person name="Wang X."/>
            <person name="Sun T."/>
            <person name="Guo L."/>
            <person name="Liang H."/>
            <person name="Lu P."/>
            <person name="Wu Y."/>
            <person name="Zhang Z."/>
            <person name="Ro D.K."/>
            <person name="Shang Y."/>
            <person name="Huang S."/>
            <person name="Yan J."/>
        </authorList>
    </citation>
    <scope>NUCLEOTIDE SEQUENCE [LARGE SCALE GENOMIC DNA]</scope>
    <source>
        <strain evidence="1">Ta-2019</strain>
    </source>
</reference>
<evidence type="ECO:0000313" key="1">
    <source>
        <dbReference type="EMBL" id="KAH9328025.1"/>
    </source>
</evidence>
<feature type="non-terminal residue" evidence="1">
    <location>
        <position position="56"/>
    </location>
</feature>
<comment type="caution">
    <text evidence="1">The sequence shown here is derived from an EMBL/GenBank/DDBJ whole genome shotgun (WGS) entry which is preliminary data.</text>
</comment>
<sequence length="56" mass="5749">IEDMLEVDLGVEPTDWEANDSAVEVVAVVGIKDVGVVEVAVALVSGGVVEEAVVVE</sequence>